<dbReference type="GO" id="GO:0016020">
    <property type="term" value="C:membrane"/>
    <property type="evidence" value="ECO:0007669"/>
    <property type="project" value="TreeGrafter"/>
</dbReference>
<evidence type="ECO:0000313" key="4">
    <source>
        <dbReference type="Proteomes" id="UP000030081"/>
    </source>
</evidence>
<name>A0AAN0SHQ2_9VIBR</name>
<protein>
    <submittedName>
        <fullName evidence="3">Alpha/beta hydrolase</fullName>
    </submittedName>
</protein>
<sequence>MREFHDIQSGATLRYHDLPGDETPIVFIHGLGCASSLDYPQVAAARGLERHRCILIDMLGSGFSDHPDTFSYTIDAHAALLARFIQDLALGGFFLFGHSMGGAVATNVATRLEGQGLRGLILSEANLDAGGGFFSQQIAAYSEADYLQVGHARLIQSSRAEGNGNWAAGLATSAPLAIHRVAQSLIAGQLPSWRERLYALSVSKTYLFGEHSLPDPDKAILDAAAIDIGIVPDAGHSMAWENPQGVADALLTAIQRADCKPQ</sequence>
<reference evidence="3 4" key="1">
    <citation type="submission" date="2014-10" db="EMBL/GenBank/DDBJ databases">
        <title>The Complete Genome Sequence for the Shellfish Pathogen Vibrio coralliilyticus RE98 Isolated from a Shellfish Hatchery.</title>
        <authorList>
            <person name="Richards G.P."/>
            <person name="Bono J.L."/>
            <person name="Watson M.A."/>
            <person name="Needleman D.S."/>
        </authorList>
    </citation>
    <scope>NUCLEOTIDE SEQUENCE [LARGE SCALE GENOMIC DNA]</scope>
    <source>
        <strain evidence="3 4">RE98</strain>
        <plasmid evidence="3 4">p319</plasmid>
    </source>
</reference>
<dbReference type="KEGG" id="vcy:IX92_27365"/>
<accession>A0AAN0SHQ2</accession>
<dbReference type="Gene3D" id="3.40.50.1820">
    <property type="entry name" value="alpha/beta hydrolase"/>
    <property type="match status" value="1"/>
</dbReference>
<evidence type="ECO:0000256" key="1">
    <source>
        <dbReference type="ARBA" id="ARBA00022801"/>
    </source>
</evidence>
<dbReference type="SUPFAM" id="SSF53474">
    <property type="entry name" value="alpha/beta-Hydrolases"/>
    <property type="match status" value="1"/>
</dbReference>
<organism evidence="3 4">
    <name type="scientific">Vibrio coralliilyticus</name>
    <dbReference type="NCBI Taxonomy" id="190893"/>
    <lineage>
        <taxon>Bacteria</taxon>
        <taxon>Pseudomonadati</taxon>
        <taxon>Pseudomonadota</taxon>
        <taxon>Gammaproteobacteria</taxon>
        <taxon>Vibrionales</taxon>
        <taxon>Vibrionaceae</taxon>
        <taxon>Vibrio</taxon>
    </lineage>
</organism>
<dbReference type="PRINTS" id="PR00111">
    <property type="entry name" value="ABHYDROLASE"/>
</dbReference>
<dbReference type="PANTHER" id="PTHR43798">
    <property type="entry name" value="MONOACYLGLYCEROL LIPASE"/>
    <property type="match status" value="1"/>
</dbReference>
<keyword evidence="1 3" id="KW-0378">Hydrolase</keyword>
<feature type="domain" description="AB hydrolase-1" evidence="2">
    <location>
        <begin position="25"/>
        <end position="249"/>
    </location>
</feature>
<proteinExistence type="predicted"/>
<evidence type="ECO:0000313" key="3">
    <source>
        <dbReference type="EMBL" id="AIW22774.1"/>
    </source>
</evidence>
<geneLocation type="plasmid" evidence="3 4">
    <name>p319</name>
</geneLocation>
<dbReference type="InterPro" id="IPR029058">
    <property type="entry name" value="AB_hydrolase_fold"/>
</dbReference>
<dbReference type="GeneID" id="93944913"/>
<dbReference type="GO" id="GO:0016787">
    <property type="term" value="F:hydrolase activity"/>
    <property type="evidence" value="ECO:0007669"/>
    <property type="project" value="UniProtKB-KW"/>
</dbReference>
<gene>
    <name evidence="3" type="ORF">IX92_27365</name>
</gene>
<evidence type="ECO:0000259" key="2">
    <source>
        <dbReference type="Pfam" id="PF12697"/>
    </source>
</evidence>
<dbReference type="RefSeq" id="WP_043011653.1">
    <property type="nucleotide sequence ID" value="NZ_CP009620.1"/>
</dbReference>
<dbReference type="EMBL" id="CP009620">
    <property type="protein sequence ID" value="AIW22774.1"/>
    <property type="molecule type" value="Genomic_DNA"/>
</dbReference>
<dbReference type="Proteomes" id="UP000030081">
    <property type="component" value="Plasmid p319"/>
</dbReference>
<dbReference type="Pfam" id="PF12697">
    <property type="entry name" value="Abhydrolase_6"/>
    <property type="match status" value="1"/>
</dbReference>
<keyword evidence="3" id="KW-0614">Plasmid</keyword>
<dbReference type="AlphaFoldDB" id="A0AAN0SHQ2"/>
<dbReference type="InterPro" id="IPR050266">
    <property type="entry name" value="AB_hydrolase_sf"/>
</dbReference>
<keyword evidence="4" id="KW-1185">Reference proteome</keyword>
<dbReference type="InterPro" id="IPR000073">
    <property type="entry name" value="AB_hydrolase_1"/>
</dbReference>
<dbReference type="PANTHER" id="PTHR43798:SF31">
    <property type="entry name" value="AB HYDROLASE SUPERFAMILY PROTEIN YCLE"/>
    <property type="match status" value="1"/>
</dbReference>